<dbReference type="GO" id="GO:0000287">
    <property type="term" value="F:magnesium ion binding"/>
    <property type="evidence" value="ECO:0007669"/>
    <property type="project" value="TreeGrafter"/>
</dbReference>
<comment type="caution">
    <text evidence="1">The sequence shown here is derived from an EMBL/GenBank/DDBJ whole genome shotgun (WGS) entry which is preliminary data.</text>
</comment>
<sequence length="292" mass="30781">MNSSIRTDDTTDFSLPAAGRGGAFAHQQGKAMVCLDVDGTLVNHDGHMSEAVRVAGRAVVADGHTVVVSTGRSLPATLPIIEMLGVTHGYAVCSNGGVTVRIDLELEEGYEVIDRRVFDPAPALDALQRRLPNAKYAIETSAGTFLSTERFQDMSFGLWAEGTSLHKMRHAEAVRLVVNSDDATSEEFTAAVASIGLQGVTYSVGWSAWLDIAAAGVTKASSLETLREKIAAPIDVTVACGDGRNDIEMLAWAGRGVAMGQAPEEVKAVADEVTGHVDEDGLVDVLTSILAD</sequence>
<dbReference type="PANTHER" id="PTHR10000:SF8">
    <property type="entry name" value="HAD SUPERFAMILY HYDROLASE-LIKE, TYPE 3"/>
    <property type="match status" value="1"/>
</dbReference>
<keyword evidence="2" id="KW-1185">Reference proteome</keyword>
<dbReference type="AlphaFoldDB" id="A0A7Z0GMB9"/>
<dbReference type="PROSITE" id="PS01229">
    <property type="entry name" value="COF_2"/>
    <property type="match status" value="1"/>
</dbReference>
<dbReference type="PANTHER" id="PTHR10000">
    <property type="entry name" value="PHOSPHOSERINE PHOSPHATASE"/>
    <property type="match status" value="1"/>
</dbReference>
<organism evidence="1 2">
    <name type="scientific">Nesterenkonia xinjiangensis</name>
    <dbReference type="NCBI Taxonomy" id="225327"/>
    <lineage>
        <taxon>Bacteria</taxon>
        <taxon>Bacillati</taxon>
        <taxon>Actinomycetota</taxon>
        <taxon>Actinomycetes</taxon>
        <taxon>Micrococcales</taxon>
        <taxon>Micrococcaceae</taxon>
        <taxon>Nesterenkonia</taxon>
    </lineage>
</organism>
<reference evidence="1 2" key="1">
    <citation type="submission" date="2020-07" db="EMBL/GenBank/DDBJ databases">
        <title>Sequencing the genomes of 1000 actinobacteria strains.</title>
        <authorList>
            <person name="Klenk H.-P."/>
        </authorList>
    </citation>
    <scope>NUCLEOTIDE SEQUENCE [LARGE SCALE GENOMIC DNA]</scope>
    <source>
        <strain evidence="1 2">DSM 15475</strain>
    </source>
</reference>
<dbReference type="RefSeq" id="WP_179541542.1">
    <property type="nucleotide sequence ID" value="NZ_BAAALL010000002.1"/>
</dbReference>
<accession>A0A7Z0GMB9</accession>
<dbReference type="GO" id="GO:0005829">
    <property type="term" value="C:cytosol"/>
    <property type="evidence" value="ECO:0007669"/>
    <property type="project" value="TreeGrafter"/>
</dbReference>
<name>A0A7Z0GMB9_9MICC</name>
<evidence type="ECO:0000313" key="2">
    <source>
        <dbReference type="Proteomes" id="UP000535437"/>
    </source>
</evidence>
<dbReference type="Gene3D" id="3.40.50.1000">
    <property type="entry name" value="HAD superfamily/HAD-like"/>
    <property type="match status" value="1"/>
</dbReference>
<proteinExistence type="predicted"/>
<protein>
    <submittedName>
        <fullName evidence="1">Cof subfamily protein (Haloacid dehalogenase superfamily)</fullName>
    </submittedName>
</protein>
<dbReference type="Proteomes" id="UP000535437">
    <property type="component" value="Unassembled WGS sequence"/>
</dbReference>
<dbReference type="NCBIfam" id="TIGR01484">
    <property type="entry name" value="HAD-SF-IIB"/>
    <property type="match status" value="1"/>
</dbReference>
<dbReference type="InterPro" id="IPR036412">
    <property type="entry name" value="HAD-like_sf"/>
</dbReference>
<dbReference type="EMBL" id="JACCFY010000001">
    <property type="protein sequence ID" value="NYJ78159.1"/>
    <property type="molecule type" value="Genomic_DNA"/>
</dbReference>
<dbReference type="Pfam" id="PF08282">
    <property type="entry name" value="Hydrolase_3"/>
    <property type="match status" value="1"/>
</dbReference>
<evidence type="ECO:0000313" key="1">
    <source>
        <dbReference type="EMBL" id="NYJ78159.1"/>
    </source>
</evidence>
<dbReference type="InterPro" id="IPR023214">
    <property type="entry name" value="HAD_sf"/>
</dbReference>
<dbReference type="Gene3D" id="3.30.1240.10">
    <property type="match status" value="1"/>
</dbReference>
<gene>
    <name evidence="1" type="ORF">HNR09_001570</name>
</gene>
<dbReference type="GO" id="GO:0016791">
    <property type="term" value="F:phosphatase activity"/>
    <property type="evidence" value="ECO:0007669"/>
    <property type="project" value="TreeGrafter"/>
</dbReference>
<dbReference type="InterPro" id="IPR006379">
    <property type="entry name" value="HAD-SF_hydro_IIB"/>
</dbReference>
<dbReference type="SUPFAM" id="SSF56784">
    <property type="entry name" value="HAD-like"/>
    <property type="match status" value="1"/>
</dbReference>